<comment type="caution">
    <text evidence="3">The sequence shown here is derived from an EMBL/GenBank/DDBJ whole genome shotgun (WGS) entry which is preliminary data.</text>
</comment>
<reference evidence="3 4" key="1">
    <citation type="submission" date="2020-01" db="EMBL/GenBank/DDBJ databases">
        <title>Insect and environment-associated Actinomycetes.</title>
        <authorList>
            <person name="Currrie C."/>
            <person name="Chevrette M."/>
            <person name="Carlson C."/>
            <person name="Stubbendieck R."/>
            <person name="Wendt-Pienkowski E."/>
        </authorList>
    </citation>
    <scope>NUCLEOTIDE SEQUENCE [LARGE SCALE GENOMIC DNA]</scope>
    <source>
        <strain evidence="3 4">SID14438</strain>
    </source>
</reference>
<keyword evidence="3" id="KW-0418">Kinase</keyword>
<protein>
    <submittedName>
        <fullName evidence="3">Serine/threonine protein kinase</fullName>
    </submittedName>
</protein>
<feature type="region of interest" description="Disordered" evidence="1">
    <location>
        <begin position="75"/>
        <end position="120"/>
    </location>
</feature>
<evidence type="ECO:0000256" key="1">
    <source>
        <dbReference type="SAM" id="MobiDB-lite"/>
    </source>
</evidence>
<dbReference type="Proteomes" id="UP000471648">
    <property type="component" value="Unassembled WGS sequence"/>
</dbReference>
<organism evidence="3 4">
    <name type="scientific">Streptomyces microflavus</name>
    <name type="common">Streptomyces lipmanii</name>
    <dbReference type="NCBI Taxonomy" id="1919"/>
    <lineage>
        <taxon>Bacteria</taxon>
        <taxon>Bacillati</taxon>
        <taxon>Actinomycetota</taxon>
        <taxon>Actinomycetes</taxon>
        <taxon>Kitasatosporales</taxon>
        <taxon>Streptomycetaceae</taxon>
        <taxon>Streptomyces</taxon>
    </lineage>
</organism>
<sequence length="274" mass="29945">MLPPERSGHSADAWEEPRPSRAPREPKGPRVLREPARPRDGRSPRHLGRLLLILVLLLMAAAITYAFMFMPKQEPGAQQGAPGRPTGSAAPPPPAASGAPTPSEGASTDPGSQQPQTSRSAVALAPGYVLRKDAEGFEVGVPKDWQRSPANADRQIRYGSDGFTLLVVPGRDTVKAAGSDPLDYQRDKQPELQPFRDSSWSTSSGLRRVDVGRQAMAEGQFTWQDSSGREVYVRNLAMIVDGRYHIIQVIGPEDERDKVTEIYRQAIASYRVNA</sequence>
<evidence type="ECO:0000313" key="4">
    <source>
        <dbReference type="Proteomes" id="UP000471648"/>
    </source>
</evidence>
<feature type="region of interest" description="Disordered" evidence="1">
    <location>
        <begin position="1"/>
        <end position="44"/>
    </location>
</feature>
<evidence type="ECO:0000256" key="2">
    <source>
        <dbReference type="SAM" id="Phobius"/>
    </source>
</evidence>
<proteinExistence type="predicted"/>
<keyword evidence="3" id="KW-0808">Transferase</keyword>
<feature type="compositionally biased region" description="Basic and acidic residues" evidence="1">
    <location>
        <begin position="15"/>
        <end position="43"/>
    </location>
</feature>
<dbReference type="AlphaFoldDB" id="A0A6N9VAQ3"/>
<keyword evidence="2" id="KW-0472">Membrane</keyword>
<feature type="compositionally biased region" description="Low complexity" evidence="1">
    <location>
        <begin position="80"/>
        <end position="89"/>
    </location>
</feature>
<evidence type="ECO:0000313" key="3">
    <source>
        <dbReference type="EMBL" id="NEB69900.1"/>
    </source>
</evidence>
<feature type="region of interest" description="Disordered" evidence="1">
    <location>
        <begin position="177"/>
        <end position="203"/>
    </location>
</feature>
<keyword evidence="2" id="KW-0812">Transmembrane</keyword>
<feature type="compositionally biased region" description="Polar residues" evidence="1">
    <location>
        <begin position="109"/>
        <end position="120"/>
    </location>
</feature>
<dbReference type="EMBL" id="JAAGME010000940">
    <property type="protein sequence ID" value="NEB69900.1"/>
    <property type="molecule type" value="Genomic_DNA"/>
</dbReference>
<keyword evidence="2" id="KW-1133">Transmembrane helix</keyword>
<feature type="compositionally biased region" description="Low complexity" evidence="1">
    <location>
        <begin position="96"/>
        <end position="107"/>
    </location>
</feature>
<dbReference type="GO" id="GO:0004674">
    <property type="term" value="F:protein serine/threonine kinase activity"/>
    <property type="evidence" value="ECO:0007669"/>
    <property type="project" value="UniProtKB-KW"/>
</dbReference>
<accession>A0A6N9VAQ3</accession>
<name>A0A6N9VAQ3_STRMI</name>
<gene>
    <name evidence="3" type="ORF">G3I39_23020</name>
</gene>
<keyword evidence="3" id="KW-0723">Serine/threonine-protein kinase</keyword>
<feature type="transmembrane region" description="Helical" evidence="2">
    <location>
        <begin position="47"/>
        <end position="70"/>
    </location>
</feature>